<feature type="transmembrane region" description="Helical" evidence="2">
    <location>
        <begin position="239"/>
        <end position="262"/>
    </location>
</feature>
<evidence type="ECO:0000256" key="1">
    <source>
        <dbReference type="SAM" id="MobiDB-lite"/>
    </source>
</evidence>
<evidence type="ECO:0000313" key="3">
    <source>
        <dbReference type="EMBL" id="RLQ88666.1"/>
    </source>
</evidence>
<keyword evidence="4" id="KW-1185">Reference proteome</keyword>
<feature type="compositionally biased region" description="Basic and acidic residues" evidence="1">
    <location>
        <begin position="97"/>
        <end position="107"/>
    </location>
</feature>
<sequence>MADIAAVLKKTIDGLPRHDSSIRAKVYDKARAQIRAKLLAAKPDADEATIDRNMAVVERAIRAVEDDYRFQDELGDVLGASDESYEDPALPPDPEPAADRDPPREEYVESPPVAPVTREMATSHEPPVEDAVFTETVRDDRQAHDDYSAPPADPHLADEAPELRPDPYEAEAPRADEPTSPLDEVTADTSESVSVAPVHDGADVDSHLTESTGEEDISRPEAAAASGYSRSVERKPRRWGAIIAALLILILAGGAGAVAYFMPDAVEEQLASIESGLNDFLGEEEATPTQNEAEAPSATGESDAGDAEEAQRPEKFTQRLAADGTETDPGPAGEPVDQFGEGTSVAPLTVAQNDAAQTPGDSGSDAQSPGAENGAEAGGDDAQPAVQVGQRAIYSEERTSNEQLRRLQGSVVWSKVEEQPGPQMDEEPALRADVYIPDTGTSMRMTLRRNGDPSLPASHVLELIFEPTTKEPGRSIREILRMMLKENEASPGEQLRAFPAEIGDNFFLMMLDEGQQARQANLNLIRDRDWFDLLVILEAGRRALFTLEKGLPGAKVVDEVLDYWQENPLQGQ</sequence>
<name>A0A3L7JDB3_9HYPH</name>
<reference evidence="3 4" key="1">
    <citation type="submission" date="2018-10" db="EMBL/GenBank/DDBJ databases">
        <title>Notoacmeibacter sp. M2BS9Y-3-1, whole genome shotgun sequence.</title>
        <authorList>
            <person name="Tuo L."/>
        </authorList>
    </citation>
    <scope>NUCLEOTIDE SEQUENCE [LARGE SCALE GENOMIC DNA]</scope>
    <source>
        <strain evidence="3 4">M2BS9Y-3-1</strain>
    </source>
</reference>
<protein>
    <recommendedName>
        <fullName evidence="5">Transmembrane protein</fullName>
    </recommendedName>
</protein>
<keyword evidence="2" id="KW-1133">Transmembrane helix</keyword>
<feature type="region of interest" description="Disordered" evidence="1">
    <location>
        <begin position="354"/>
        <end position="385"/>
    </location>
</feature>
<gene>
    <name evidence="3" type="ORF">D8780_11050</name>
</gene>
<accession>A0A3L7JDB3</accession>
<evidence type="ECO:0000313" key="4">
    <source>
        <dbReference type="Proteomes" id="UP000281094"/>
    </source>
</evidence>
<dbReference type="EMBL" id="RCWN01000001">
    <property type="protein sequence ID" value="RLQ88666.1"/>
    <property type="molecule type" value="Genomic_DNA"/>
</dbReference>
<evidence type="ECO:0000256" key="2">
    <source>
        <dbReference type="SAM" id="Phobius"/>
    </source>
</evidence>
<feature type="region of interest" description="Disordered" evidence="1">
    <location>
        <begin position="322"/>
        <end position="341"/>
    </location>
</feature>
<keyword evidence="2" id="KW-0812">Transmembrane</keyword>
<proteinExistence type="predicted"/>
<evidence type="ECO:0008006" key="5">
    <source>
        <dbReference type="Google" id="ProtNLM"/>
    </source>
</evidence>
<dbReference type="AlphaFoldDB" id="A0A3L7JDB3"/>
<feature type="compositionally biased region" description="Basic and acidic residues" evidence="1">
    <location>
        <begin position="155"/>
        <end position="177"/>
    </location>
</feature>
<comment type="caution">
    <text evidence="3">The sequence shown here is derived from an EMBL/GenBank/DDBJ whole genome shotgun (WGS) entry which is preliminary data.</text>
</comment>
<feature type="region of interest" description="Disordered" evidence="1">
    <location>
        <begin position="285"/>
        <end position="312"/>
    </location>
</feature>
<organism evidence="3 4">
    <name type="scientific">Notoacmeibacter ruber</name>
    <dbReference type="NCBI Taxonomy" id="2670375"/>
    <lineage>
        <taxon>Bacteria</taxon>
        <taxon>Pseudomonadati</taxon>
        <taxon>Pseudomonadota</taxon>
        <taxon>Alphaproteobacteria</taxon>
        <taxon>Hyphomicrobiales</taxon>
        <taxon>Notoacmeibacteraceae</taxon>
        <taxon>Notoacmeibacter</taxon>
    </lineage>
</organism>
<feature type="compositionally biased region" description="Polar residues" evidence="1">
    <location>
        <begin position="354"/>
        <end position="367"/>
    </location>
</feature>
<feature type="region of interest" description="Disordered" evidence="1">
    <location>
        <begin position="79"/>
        <end position="231"/>
    </location>
</feature>
<dbReference type="RefSeq" id="WP_121645632.1">
    <property type="nucleotide sequence ID" value="NZ_RCWN01000001.1"/>
</dbReference>
<keyword evidence="2" id="KW-0472">Membrane</keyword>
<feature type="compositionally biased region" description="Basic and acidic residues" evidence="1">
    <location>
        <begin position="136"/>
        <end position="147"/>
    </location>
</feature>
<dbReference type="Proteomes" id="UP000281094">
    <property type="component" value="Unassembled WGS sequence"/>
</dbReference>